<organism evidence="7 8">
    <name type="scientific">Paenibacillus xylanivorans</name>
    <dbReference type="NCBI Taxonomy" id="1705561"/>
    <lineage>
        <taxon>Bacteria</taxon>
        <taxon>Bacillati</taxon>
        <taxon>Bacillota</taxon>
        <taxon>Bacilli</taxon>
        <taxon>Bacillales</taxon>
        <taxon>Paenibacillaceae</taxon>
        <taxon>Paenibacillus</taxon>
    </lineage>
</organism>
<dbReference type="SMART" id="SM00448">
    <property type="entry name" value="REC"/>
    <property type="match status" value="1"/>
</dbReference>
<keyword evidence="4" id="KW-0597">Phosphoprotein</keyword>
<dbReference type="PROSITE" id="PS50110">
    <property type="entry name" value="RESPONSE_REGULATORY"/>
    <property type="match status" value="1"/>
</dbReference>
<dbReference type="InterPro" id="IPR018060">
    <property type="entry name" value="HTH_AraC"/>
</dbReference>
<dbReference type="RefSeq" id="WP_053782392.1">
    <property type="nucleotide sequence ID" value="NZ_LITU01000068.1"/>
</dbReference>
<dbReference type="InterPro" id="IPR009057">
    <property type="entry name" value="Homeodomain-like_sf"/>
</dbReference>
<dbReference type="PANTHER" id="PTHR43280">
    <property type="entry name" value="ARAC-FAMILY TRANSCRIPTIONAL REGULATOR"/>
    <property type="match status" value="1"/>
</dbReference>
<keyword evidence="1" id="KW-0805">Transcription regulation</keyword>
<dbReference type="Proteomes" id="UP000037688">
    <property type="component" value="Unassembled WGS sequence"/>
</dbReference>
<name>A0A0M9BNB4_9BACL</name>
<evidence type="ECO:0000313" key="8">
    <source>
        <dbReference type="Proteomes" id="UP000037688"/>
    </source>
</evidence>
<evidence type="ECO:0000256" key="3">
    <source>
        <dbReference type="ARBA" id="ARBA00023163"/>
    </source>
</evidence>
<proteinExistence type="predicted"/>
<dbReference type="InterPro" id="IPR020449">
    <property type="entry name" value="Tscrpt_reg_AraC-type_HTH"/>
</dbReference>
<evidence type="ECO:0000313" key="7">
    <source>
        <dbReference type="EMBL" id="KOY14966.1"/>
    </source>
</evidence>
<keyword evidence="3" id="KW-0804">Transcription</keyword>
<dbReference type="SMART" id="SM00342">
    <property type="entry name" value="HTH_ARAC"/>
    <property type="match status" value="1"/>
</dbReference>
<protein>
    <submittedName>
        <fullName evidence="7">AraC family transcriptional regulator</fullName>
    </submittedName>
</protein>
<dbReference type="SUPFAM" id="SSF52172">
    <property type="entry name" value="CheY-like"/>
    <property type="match status" value="1"/>
</dbReference>
<dbReference type="GO" id="GO:0043565">
    <property type="term" value="F:sequence-specific DNA binding"/>
    <property type="evidence" value="ECO:0007669"/>
    <property type="project" value="InterPro"/>
</dbReference>
<evidence type="ECO:0000256" key="1">
    <source>
        <dbReference type="ARBA" id="ARBA00023015"/>
    </source>
</evidence>
<feature type="domain" description="HTH araC/xylS-type" evidence="5">
    <location>
        <begin position="429"/>
        <end position="527"/>
    </location>
</feature>
<comment type="caution">
    <text evidence="7">The sequence shown here is derived from an EMBL/GenBank/DDBJ whole genome shotgun (WGS) entry which is preliminary data.</text>
</comment>
<dbReference type="PROSITE" id="PS01124">
    <property type="entry name" value="HTH_ARAC_FAMILY_2"/>
    <property type="match status" value="1"/>
</dbReference>
<dbReference type="SUPFAM" id="SSF46689">
    <property type="entry name" value="Homeodomain-like"/>
    <property type="match status" value="2"/>
</dbReference>
<evidence type="ECO:0000256" key="2">
    <source>
        <dbReference type="ARBA" id="ARBA00023125"/>
    </source>
</evidence>
<dbReference type="CDD" id="cd17536">
    <property type="entry name" value="REC_YesN-like"/>
    <property type="match status" value="1"/>
</dbReference>
<dbReference type="InterPro" id="IPR011006">
    <property type="entry name" value="CheY-like_superfamily"/>
</dbReference>
<feature type="domain" description="Response regulatory" evidence="6">
    <location>
        <begin position="2"/>
        <end position="119"/>
    </location>
</feature>
<dbReference type="PANTHER" id="PTHR43280:SF2">
    <property type="entry name" value="HTH-TYPE TRANSCRIPTIONAL REGULATOR EXSA"/>
    <property type="match status" value="1"/>
</dbReference>
<dbReference type="PRINTS" id="PR00032">
    <property type="entry name" value="HTHARAC"/>
</dbReference>
<evidence type="ECO:0000259" key="5">
    <source>
        <dbReference type="PROSITE" id="PS01124"/>
    </source>
</evidence>
<evidence type="ECO:0000256" key="4">
    <source>
        <dbReference type="PROSITE-ProRule" id="PRU00169"/>
    </source>
</evidence>
<dbReference type="PATRIC" id="fig|1705561.3.peg.4077"/>
<reference evidence="7 8" key="1">
    <citation type="submission" date="2015-08" db="EMBL/GenBank/DDBJ databases">
        <title>Draft genome sequence of cellulolytic and xylanolytic Paenibacillus sp. A59, isolated from a decaying forest soil from Patagonia, Argentina.</title>
        <authorList>
            <person name="Ghio S."/>
            <person name="Caceres A.M."/>
            <person name="Talia P."/>
            <person name="Grasso D."/>
            <person name="Campos E."/>
        </authorList>
    </citation>
    <scope>NUCLEOTIDE SEQUENCE [LARGE SCALE GENOMIC DNA]</scope>
    <source>
        <strain evidence="7 8">A59</strain>
    </source>
</reference>
<keyword evidence="2" id="KW-0238">DNA-binding</keyword>
<evidence type="ECO:0000259" key="6">
    <source>
        <dbReference type="PROSITE" id="PS50110"/>
    </source>
</evidence>
<dbReference type="Gene3D" id="1.10.10.60">
    <property type="entry name" value="Homeodomain-like"/>
    <property type="match status" value="2"/>
</dbReference>
<dbReference type="Gene3D" id="3.40.50.2300">
    <property type="match status" value="1"/>
</dbReference>
<dbReference type="AlphaFoldDB" id="A0A0M9BNB4"/>
<keyword evidence="8" id="KW-1185">Reference proteome</keyword>
<dbReference type="OrthoDB" id="1974963at2"/>
<sequence length="544" mass="62789">MNALLVDDDYFVVMALEKKIDWKSLGINTIFTAYNIAQAKEILQSHPVQILICDIEMPQGSGLELLAWVREESHSVQTIFLTNYADFNYAQKAIELQSFDYFLKPIEFDKLTLIIQKAVAKARDQQFIEKAIHEGELWQKNRSKLIEDSWRRLISGKAFPSGPADVSAFLTEQNLPYETTDLFLPILVNLFPYDGTLGKTDKNLFDYACLNVMVERFQDTLFSIEAITEIKDHNWMVILKWNKAPDAQLIESMCCSFIPEVNSYLKSDACCSIGFSLPLGQIRHTINELLLMNEERIKHRNQTFFLKNYSRPELNYTPPDLALLEQLLNENRFQAFLDETVSYMHQLVREGVVGTAVLSMLRLDLVQLVYAQLKSKGIEVHKLYMGKTNDQLFMQSLYSIEDMQSYIAYLVNTAAEYLNVAEQPKSVVHEITHYIRTHYGEDLTRNNLGEMVYLHPDYLARLFKKEMGISLGNYVIHTRLVAARYLLETTTQSVHAIAGHVGYTNYSHFTKLFKQEMGCSPNEYRKKQREGAHLMKQDELNCVP</sequence>
<dbReference type="EMBL" id="LITU01000068">
    <property type="protein sequence ID" value="KOY14966.1"/>
    <property type="molecule type" value="Genomic_DNA"/>
</dbReference>
<dbReference type="Pfam" id="PF00072">
    <property type="entry name" value="Response_reg"/>
    <property type="match status" value="1"/>
</dbReference>
<dbReference type="GO" id="GO:0003700">
    <property type="term" value="F:DNA-binding transcription factor activity"/>
    <property type="evidence" value="ECO:0007669"/>
    <property type="project" value="InterPro"/>
</dbReference>
<dbReference type="GO" id="GO:0000160">
    <property type="term" value="P:phosphorelay signal transduction system"/>
    <property type="evidence" value="ECO:0007669"/>
    <property type="project" value="InterPro"/>
</dbReference>
<accession>A0A0M9BNB4</accession>
<gene>
    <name evidence="7" type="ORF">AMS66_19635</name>
</gene>
<feature type="modified residue" description="4-aspartylphosphate" evidence="4">
    <location>
        <position position="54"/>
    </location>
</feature>
<dbReference type="InterPro" id="IPR001789">
    <property type="entry name" value="Sig_transdc_resp-reg_receiver"/>
</dbReference>
<dbReference type="Pfam" id="PF12833">
    <property type="entry name" value="HTH_18"/>
    <property type="match status" value="1"/>
</dbReference>